<dbReference type="Proteomes" id="UP001500928">
    <property type="component" value="Unassembled WGS sequence"/>
</dbReference>
<keyword evidence="2" id="KW-1185">Reference proteome</keyword>
<dbReference type="RefSeq" id="WP_345414854.1">
    <property type="nucleotide sequence ID" value="NZ_BAABHO010000017.1"/>
</dbReference>
<sequence>MTTVPIAVPTPVGAGDEVAALRRFHRDTTWTGTIAAGGMGPGSPAMTAAGAGSHHLIQDGRWVVGDYHQEQYLDDGTHVLTWQLHWVAGWDPQRRVYRAVLADCYGHAEVMTGHIDGDRLVFESTGDPAVRLRLTWDLQGPDALVWRNESSVNGGPWSLVEEYRCTTVPDGHSRPNEAVRRFNKHVLNPLMLRLAGRRHWYAARVEHIGRRSGRHYATPAVARPVPDGFVLPLPYGRDTDWCLNLLAAGRGAVTVDGARRDVVAPRVVPADEVIGSLTPSWRRWLGGIPEFVLVRTAPPDREETHA</sequence>
<proteinExistence type="predicted"/>
<evidence type="ECO:0000313" key="1">
    <source>
        <dbReference type="EMBL" id="GAA4789645.1"/>
    </source>
</evidence>
<accession>A0ABP9B2Z4</accession>
<comment type="caution">
    <text evidence="1">The sequence shown here is derived from an EMBL/GenBank/DDBJ whole genome shotgun (WGS) entry which is preliminary data.</text>
</comment>
<reference evidence="2" key="1">
    <citation type="journal article" date="2019" name="Int. J. Syst. Evol. Microbiol.">
        <title>The Global Catalogue of Microorganisms (GCM) 10K type strain sequencing project: providing services to taxonomists for standard genome sequencing and annotation.</title>
        <authorList>
            <consortium name="The Broad Institute Genomics Platform"/>
            <consortium name="The Broad Institute Genome Sequencing Center for Infectious Disease"/>
            <person name="Wu L."/>
            <person name="Ma J."/>
        </authorList>
    </citation>
    <scope>NUCLEOTIDE SEQUENCE [LARGE SCALE GENOMIC DNA]</scope>
    <source>
        <strain evidence="2">JCM 17979</strain>
    </source>
</reference>
<organism evidence="1 2">
    <name type="scientific">Actinomycetospora chlora</name>
    <dbReference type="NCBI Taxonomy" id="663608"/>
    <lineage>
        <taxon>Bacteria</taxon>
        <taxon>Bacillati</taxon>
        <taxon>Actinomycetota</taxon>
        <taxon>Actinomycetes</taxon>
        <taxon>Pseudonocardiales</taxon>
        <taxon>Pseudonocardiaceae</taxon>
        <taxon>Actinomycetospora</taxon>
    </lineage>
</organism>
<dbReference type="EMBL" id="BAABHO010000017">
    <property type="protein sequence ID" value="GAA4789645.1"/>
    <property type="molecule type" value="Genomic_DNA"/>
</dbReference>
<name>A0ABP9B2Z4_9PSEU</name>
<dbReference type="InterPro" id="IPR012349">
    <property type="entry name" value="Split_barrel_FMN-bd"/>
</dbReference>
<dbReference type="Gene3D" id="2.30.110.10">
    <property type="entry name" value="Electron Transport, Fmn-binding Protein, Chain A"/>
    <property type="match status" value="1"/>
</dbReference>
<gene>
    <name evidence="1" type="ORF">GCM10023200_25510</name>
</gene>
<protein>
    <submittedName>
        <fullName evidence="1">Uncharacterized protein</fullName>
    </submittedName>
</protein>
<evidence type="ECO:0000313" key="2">
    <source>
        <dbReference type="Proteomes" id="UP001500928"/>
    </source>
</evidence>